<dbReference type="InterPro" id="IPR001841">
    <property type="entry name" value="Znf_RING"/>
</dbReference>
<dbReference type="InterPro" id="IPR017907">
    <property type="entry name" value="Znf_RING_CS"/>
</dbReference>
<dbReference type="Pfam" id="PF13639">
    <property type="entry name" value="zf-RING_2"/>
    <property type="match status" value="1"/>
</dbReference>
<keyword evidence="2 4" id="KW-0863">Zinc-finger</keyword>
<dbReference type="OrthoDB" id="6105938at2759"/>
<dbReference type="Gene3D" id="3.90.70.80">
    <property type="match status" value="1"/>
</dbReference>
<dbReference type="AlphaFoldDB" id="A0A9W7G3M7"/>
<sequence length="821" mass="88794">MPKSIKSKSTTSKSSTKKAALKSAPQAAAPVVDLTLCSSDDDDHILIPPSPTLSPTRQGRFPFPDLSSWLPSHVPKPASFSLSEGVNLVPSLVTSPPTLDEPASRSRSNSLSLSAKGEDKPPSELTPLLRQLGLVDVETLDDKVRSGQCQFSSILPSLRSLDRGGGTKRGGGGKKKTATTTSSSGYSLTASTLRQLAVSYIWSRPRRYRDFITMPAPLTRSEHKSVVNMETYCNRMWKEKVDGDHITLQGLADCLGIRIGVVKRTQASYVVGKDKGSKGGKKGGGGQAAVVMGPALTVRFIVPEGGSKKAAGVGGLGDNVVKKLAGRTIWVGHVGEEAHFRYITRIEQDDEEDEDEEDGEVEVVEKKLTKKDGKKNAKKEEPKPKKRKNAASTSSSTNKAQTTPKRKKSSSSSSSSSFSTSSPAPQTPPPPPLARQFSHSSLTKSESSKVVVAVGAEGCNVDDNTDSESDDEEICNVCLDPLNPPQGQRQPRVTGVKLVKCGHMFCKGCIDKWSKIKKECPVCKRKSVKYQVVKFKQKRKKGLMEVEGDWSDDDRPIPTGGFELEIVGRGVGGGVVEYANDGGTPKWTWDTHDNDDEEDEEEEIEEIFRTKRGGSSAKKSTPKTPLAVKSKDDAKKSGKKGMRSFSDLDNSSDSEGGGPLTTTPRRHTSTPRRHTSTARRPVPRRATPMFKTPGGGRPVNEGGGGYVGAAIKAWKSDLWCRREGREESRVIKMMREGGKHSRQTFLQCCAMWLTPKDGQVPAGVKGVILNEVKIMNCRREELRGTGGLGKIVLWHASKGDECARGIIEGWCDEVGGRGGGK</sequence>
<proteinExistence type="predicted"/>
<feature type="region of interest" description="Disordered" evidence="5">
    <location>
        <begin position="1"/>
        <end position="28"/>
    </location>
</feature>
<evidence type="ECO:0000256" key="3">
    <source>
        <dbReference type="ARBA" id="ARBA00022833"/>
    </source>
</evidence>
<dbReference type="Gene3D" id="3.30.40.10">
    <property type="entry name" value="Zinc/RING finger domain, C3HC4 (zinc finger)"/>
    <property type="match status" value="1"/>
</dbReference>
<keyword evidence="8" id="KW-1185">Reference proteome</keyword>
<feature type="compositionally biased region" description="Gly residues" evidence="5">
    <location>
        <begin position="693"/>
        <end position="702"/>
    </location>
</feature>
<feature type="region of interest" description="Disordered" evidence="5">
    <location>
        <begin position="160"/>
        <end position="184"/>
    </location>
</feature>
<feature type="compositionally biased region" description="Basic and acidic residues" evidence="5">
    <location>
        <begin position="363"/>
        <end position="383"/>
    </location>
</feature>
<feature type="region of interest" description="Disordered" evidence="5">
    <location>
        <begin position="93"/>
        <end position="126"/>
    </location>
</feature>
<dbReference type="PROSITE" id="PS00518">
    <property type="entry name" value="ZF_RING_1"/>
    <property type="match status" value="1"/>
</dbReference>
<evidence type="ECO:0000256" key="2">
    <source>
        <dbReference type="ARBA" id="ARBA00022771"/>
    </source>
</evidence>
<dbReference type="InterPro" id="IPR038765">
    <property type="entry name" value="Papain-like_cys_pep_sf"/>
</dbReference>
<feature type="compositionally biased region" description="Acidic residues" evidence="5">
    <location>
        <begin position="593"/>
        <end position="605"/>
    </location>
</feature>
<feature type="compositionally biased region" description="Acidic residues" evidence="5">
    <location>
        <begin position="349"/>
        <end position="362"/>
    </location>
</feature>
<dbReference type="Proteomes" id="UP001165065">
    <property type="component" value="Unassembled WGS sequence"/>
</dbReference>
<protein>
    <recommendedName>
        <fullName evidence="6">RING-type domain-containing protein</fullName>
    </recommendedName>
</protein>
<feature type="compositionally biased region" description="Low complexity" evidence="5">
    <location>
        <begin position="105"/>
        <end position="114"/>
    </location>
</feature>
<feature type="compositionally biased region" description="Low complexity" evidence="5">
    <location>
        <begin position="410"/>
        <end position="424"/>
    </location>
</feature>
<feature type="domain" description="RING-type" evidence="6">
    <location>
        <begin position="475"/>
        <end position="524"/>
    </location>
</feature>
<comment type="caution">
    <text evidence="7">The sequence shown here is derived from an EMBL/GenBank/DDBJ whole genome shotgun (WGS) entry which is preliminary data.</text>
</comment>
<feature type="compositionally biased region" description="Low complexity" evidence="5">
    <location>
        <begin position="390"/>
        <end position="403"/>
    </location>
</feature>
<reference evidence="8" key="1">
    <citation type="journal article" date="2023" name="Commun. Biol.">
        <title>Genome analysis of Parmales, the sister group of diatoms, reveals the evolutionary specialization of diatoms from phago-mixotrophs to photoautotrophs.</title>
        <authorList>
            <person name="Ban H."/>
            <person name="Sato S."/>
            <person name="Yoshikawa S."/>
            <person name="Yamada K."/>
            <person name="Nakamura Y."/>
            <person name="Ichinomiya M."/>
            <person name="Sato N."/>
            <person name="Blanc-Mathieu R."/>
            <person name="Endo H."/>
            <person name="Kuwata A."/>
            <person name="Ogata H."/>
        </authorList>
    </citation>
    <scope>NUCLEOTIDE SEQUENCE [LARGE SCALE GENOMIC DNA]</scope>
</reference>
<feature type="compositionally biased region" description="Basic residues" evidence="5">
    <location>
        <begin position="664"/>
        <end position="683"/>
    </location>
</feature>
<feature type="region of interest" description="Disordered" evidence="5">
    <location>
        <begin position="579"/>
        <end position="702"/>
    </location>
</feature>
<dbReference type="SUPFAM" id="SSF54001">
    <property type="entry name" value="Cysteine proteinases"/>
    <property type="match status" value="1"/>
</dbReference>
<dbReference type="SMART" id="SM00184">
    <property type="entry name" value="RING"/>
    <property type="match status" value="1"/>
</dbReference>
<evidence type="ECO:0000313" key="8">
    <source>
        <dbReference type="Proteomes" id="UP001165065"/>
    </source>
</evidence>
<dbReference type="GO" id="GO:0008270">
    <property type="term" value="F:zinc ion binding"/>
    <property type="evidence" value="ECO:0007669"/>
    <property type="project" value="UniProtKB-KW"/>
</dbReference>
<dbReference type="InterPro" id="IPR013083">
    <property type="entry name" value="Znf_RING/FYVE/PHD"/>
</dbReference>
<dbReference type="PANTHER" id="PTHR47177:SF3">
    <property type="entry name" value="F18C1.6 PROTEIN"/>
    <property type="match status" value="1"/>
</dbReference>
<keyword evidence="1" id="KW-0479">Metal-binding</keyword>
<evidence type="ECO:0000313" key="7">
    <source>
        <dbReference type="EMBL" id="GMI31612.1"/>
    </source>
</evidence>
<feature type="region of interest" description="Disordered" evidence="5">
    <location>
        <begin position="349"/>
        <end position="445"/>
    </location>
</feature>
<dbReference type="PROSITE" id="PS50089">
    <property type="entry name" value="ZF_RING_2"/>
    <property type="match status" value="1"/>
</dbReference>
<dbReference type="SUPFAM" id="SSF57850">
    <property type="entry name" value="RING/U-box"/>
    <property type="match status" value="1"/>
</dbReference>
<organism evidence="7 8">
    <name type="scientific">Triparma columacea</name>
    <dbReference type="NCBI Taxonomy" id="722753"/>
    <lineage>
        <taxon>Eukaryota</taxon>
        <taxon>Sar</taxon>
        <taxon>Stramenopiles</taxon>
        <taxon>Ochrophyta</taxon>
        <taxon>Bolidophyceae</taxon>
        <taxon>Parmales</taxon>
        <taxon>Triparmaceae</taxon>
        <taxon>Triparma</taxon>
    </lineage>
</organism>
<evidence type="ECO:0000256" key="5">
    <source>
        <dbReference type="SAM" id="MobiDB-lite"/>
    </source>
</evidence>
<gene>
    <name evidence="7" type="ORF">TrCOL_g1868</name>
</gene>
<evidence type="ECO:0000256" key="4">
    <source>
        <dbReference type="PROSITE-ProRule" id="PRU00175"/>
    </source>
</evidence>
<dbReference type="EMBL" id="BRYA01000009">
    <property type="protein sequence ID" value="GMI31612.1"/>
    <property type="molecule type" value="Genomic_DNA"/>
</dbReference>
<evidence type="ECO:0000256" key="1">
    <source>
        <dbReference type="ARBA" id="ARBA00022723"/>
    </source>
</evidence>
<dbReference type="PANTHER" id="PTHR47177">
    <property type="entry name" value="F18C1.6 PROTEIN"/>
    <property type="match status" value="1"/>
</dbReference>
<evidence type="ECO:0000259" key="6">
    <source>
        <dbReference type="PROSITE" id="PS50089"/>
    </source>
</evidence>
<feature type="region of interest" description="Disordered" evidence="5">
    <location>
        <begin position="40"/>
        <end position="68"/>
    </location>
</feature>
<keyword evidence="3" id="KW-0862">Zinc</keyword>
<accession>A0A9W7G3M7</accession>
<feature type="compositionally biased region" description="Low complexity" evidence="5">
    <location>
        <begin position="1"/>
        <end position="14"/>
    </location>
</feature>
<name>A0A9W7G3M7_9STRA</name>